<dbReference type="GO" id="GO:0016787">
    <property type="term" value="F:hydrolase activity"/>
    <property type="evidence" value="ECO:0007669"/>
    <property type="project" value="UniProtKB-KW"/>
</dbReference>
<organism evidence="2 3">
    <name type="scientific">Lacticaseibacillus pantheris DSM 15945 = JCM 12539 = NBRC 106106</name>
    <dbReference type="NCBI Taxonomy" id="1423783"/>
    <lineage>
        <taxon>Bacteria</taxon>
        <taxon>Bacillati</taxon>
        <taxon>Bacillota</taxon>
        <taxon>Bacilli</taxon>
        <taxon>Lactobacillales</taxon>
        <taxon>Lactobacillaceae</taxon>
        <taxon>Lacticaseibacillus</taxon>
    </lineage>
</organism>
<dbReference type="STRING" id="1423783.FC50_GL001433"/>
<dbReference type="EMBL" id="AZFJ01000049">
    <property type="protein sequence ID" value="KRL86025.1"/>
    <property type="molecule type" value="Genomic_DNA"/>
</dbReference>
<dbReference type="AlphaFoldDB" id="A0A0R1TXN8"/>
<dbReference type="PANTHER" id="PTHR43358:SF4">
    <property type="entry name" value="ALPHA_BETA HYDROLASE FOLD-1 DOMAIN-CONTAINING PROTEIN"/>
    <property type="match status" value="1"/>
</dbReference>
<evidence type="ECO:0000259" key="1">
    <source>
        <dbReference type="Pfam" id="PF12146"/>
    </source>
</evidence>
<protein>
    <submittedName>
        <fullName evidence="2">Alpha beta fold family hydrolase</fullName>
    </submittedName>
</protein>
<name>A0A0R1TXN8_9LACO</name>
<dbReference type="Gene3D" id="3.40.50.1820">
    <property type="entry name" value="alpha/beta hydrolase"/>
    <property type="match status" value="1"/>
</dbReference>
<keyword evidence="3" id="KW-1185">Reference proteome</keyword>
<evidence type="ECO:0000313" key="3">
    <source>
        <dbReference type="Proteomes" id="UP000051922"/>
    </source>
</evidence>
<gene>
    <name evidence="2" type="ORF">FC50_GL001433</name>
</gene>
<reference evidence="2 3" key="1">
    <citation type="journal article" date="2015" name="Genome Announc.">
        <title>Expanding the biotechnology potential of lactobacilli through comparative genomics of 213 strains and associated genera.</title>
        <authorList>
            <person name="Sun Z."/>
            <person name="Harris H.M."/>
            <person name="McCann A."/>
            <person name="Guo C."/>
            <person name="Argimon S."/>
            <person name="Zhang W."/>
            <person name="Yang X."/>
            <person name="Jeffery I.B."/>
            <person name="Cooney J.C."/>
            <person name="Kagawa T.F."/>
            <person name="Liu W."/>
            <person name="Song Y."/>
            <person name="Salvetti E."/>
            <person name="Wrobel A."/>
            <person name="Rasinkangas P."/>
            <person name="Parkhill J."/>
            <person name="Rea M.C."/>
            <person name="O'Sullivan O."/>
            <person name="Ritari J."/>
            <person name="Douillard F.P."/>
            <person name="Paul Ross R."/>
            <person name="Yang R."/>
            <person name="Briner A.E."/>
            <person name="Felis G.E."/>
            <person name="de Vos W.M."/>
            <person name="Barrangou R."/>
            <person name="Klaenhammer T.R."/>
            <person name="Caufield P.W."/>
            <person name="Cui Y."/>
            <person name="Zhang H."/>
            <person name="O'Toole P.W."/>
        </authorList>
    </citation>
    <scope>NUCLEOTIDE SEQUENCE [LARGE SCALE GENOMIC DNA]</scope>
    <source>
        <strain evidence="2 3">DSM 15945</strain>
    </source>
</reference>
<dbReference type="Pfam" id="PF12146">
    <property type="entry name" value="Hydrolase_4"/>
    <property type="match status" value="1"/>
</dbReference>
<dbReference type="PATRIC" id="fig|1423783.4.peg.1475"/>
<dbReference type="InterPro" id="IPR052920">
    <property type="entry name" value="DNA-binding_regulatory"/>
</dbReference>
<dbReference type="InterPro" id="IPR029058">
    <property type="entry name" value="AB_hydrolase_fold"/>
</dbReference>
<dbReference type="PANTHER" id="PTHR43358">
    <property type="entry name" value="ALPHA/BETA-HYDROLASE"/>
    <property type="match status" value="1"/>
</dbReference>
<sequence>MWWLLGGLVTLIVVAYCAACLYFYNFAFVPSKKSFLGSGNTRQERVDKDWLQHVRKQTWHESATGHATWQLVADYVPATHKTTKTVVVAHGYMNTKEDMASYIRLFHDAGYNVLAPDDRGHGQSDGNYIGYGWPDRLDYRGWIKQVITRVGPNSKIAMFGVSMGGATTMYTAGLKLPHQVKAFIEDCGYTSIADELAAKAQSMYNLPRWPLVPGVIATASVITHNNFAAAKTSSTLARNRRPMLFIHGAKDDFVPTKMVYANYRSTRGPKELWVVPGAGHAKSLATHPAAYKRRVLNFLGQYFK</sequence>
<keyword evidence="2" id="KW-0378">Hydrolase</keyword>
<dbReference type="Proteomes" id="UP000051922">
    <property type="component" value="Unassembled WGS sequence"/>
</dbReference>
<evidence type="ECO:0000313" key="2">
    <source>
        <dbReference type="EMBL" id="KRL86025.1"/>
    </source>
</evidence>
<proteinExistence type="predicted"/>
<dbReference type="InterPro" id="IPR022742">
    <property type="entry name" value="Hydrolase_4"/>
</dbReference>
<dbReference type="SUPFAM" id="SSF53474">
    <property type="entry name" value="alpha/beta-Hydrolases"/>
    <property type="match status" value="1"/>
</dbReference>
<accession>A0A0R1TXN8</accession>
<feature type="domain" description="Serine aminopeptidase S33" evidence="1">
    <location>
        <begin position="82"/>
        <end position="192"/>
    </location>
</feature>
<comment type="caution">
    <text evidence="2">The sequence shown here is derived from an EMBL/GenBank/DDBJ whole genome shotgun (WGS) entry which is preliminary data.</text>
</comment>